<proteinExistence type="predicted"/>
<accession>A0A915ZP60</accession>
<name>A0A915ZP60_9GLOM</name>
<organism evidence="2 3">
    <name type="scientific">Rhizophagus irregularis</name>
    <dbReference type="NCBI Taxonomy" id="588596"/>
    <lineage>
        <taxon>Eukaryota</taxon>
        <taxon>Fungi</taxon>
        <taxon>Fungi incertae sedis</taxon>
        <taxon>Mucoromycota</taxon>
        <taxon>Glomeromycotina</taxon>
        <taxon>Glomeromycetes</taxon>
        <taxon>Glomerales</taxon>
        <taxon>Glomeraceae</taxon>
        <taxon>Rhizophagus</taxon>
    </lineage>
</organism>
<dbReference type="EMBL" id="CAGKOT010000050">
    <property type="protein sequence ID" value="CAB5384133.1"/>
    <property type="molecule type" value="Genomic_DNA"/>
</dbReference>
<protein>
    <recommendedName>
        <fullName evidence="1">Transposase Tc1-like domain-containing protein</fullName>
    </recommendedName>
</protein>
<dbReference type="AlphaFoldDB" id="A0A915ZP60"/>
<feature type="domain" description="Transposase Tc1-like" evidence="1">
    <location>
        <begin position="236"/>
        <end position="300"/>
    </location>
</feature>
<dbReference type="InterPro" id="IPR002492">
    <property type="entry name" value="Transposase_Tc1-like"/>
</dbReference>
<dbReference type="Pfam" id="PF13384">
    <property type="entry name" value="HTH_23"/>
    <property type="match status" value="1"/>
</dbReference>
<evidence type="ECO:0000313" key="2">
    <source>
        <dbReference type="EMBL" id="CAB5384133.1"/>
    </source>
</evidence>
<dbReference type="Proteomes" id="UP000684084">
    <property type="component" value="Unassembled WGS sequence"/>
</dbReference>
<evidence type="ECO:0000313" key="3">
    <source>
        <dbReference type="Proteomes" id="UP000684084"/>
    </source>
</evidence>
<reference evidence="2" key="1">
    <citation type="submission" date="2020-05" db="EMBL/GenBank/DDBJ databases">
        <authorList>
            <person name="Rincon C."/>
            <person name="Sanders R I."/>
            <person name="Robbins C."/>
            <person name="Chaturvedi A."/>
        </authorList>
    </citation>
    <scope>NUCLEOTIDE SEQUENCE</scope>
    <source>
        <strain evidence="2">CHB12</strain>
    </source>
</reference>
<dbReference type="OrthoDB" id="2427300at2759"/>
<dbReference type="GO" id="GO:0015074">
    <property type="term" value="P:DNA integration"/>
    <property type="evidence" value="ECO:0007669"/>
    <property type="project" value="InterPro"/>
</dbReference>
<gene>
    <name evidence="2" type="ORF">CHRIB12_LOCUS18742</name>
</gene>
<evidence type="ECO:0000259" key="1">
    <source>
        <dbReference type="Pfam" id="PF01498"/>
    </source>
</evidence>
<sequence>MHYNANHGCRICTIHHDELNNISFDLAVGGRYHHITSKQYVELSNAQTRHEQELLSQQYSIRENPLTFDSVTRDRHQQCSHDAFHCMGGLANNMLQETFSVLTSKGEEAFLNTWKYFEFPNYLRLTMIMPFLVDWAIDINLLKESFTNHMLMSYVTLQKRHPLTPKTRYVIIYSYNCGQSGRIIAEKLGCSKTAVYDVLKRFRETGSFTPKKKPGRPPLFNSPTRQKLKAFVQANGKNRRLCSKKIATVWTARKKQPVSASTIRRNLRKVGLHACIPRRKPAMIETHRQAHLEWALAHRNWTTRKWRNVYIIQWAELVSKIFPSIIAHLPNFHIIRHFKTHIQNFGPLVNTAVSTKEMVHCIFKSTIPHSNKKNIESDFSRYHNTLQALQYLLDGGVESHSYWFS</sequence>
<dbReference type="GO" id="GO:0006313">
    <property type="term" value="P:DNA transposition"/>
    <property type="evidence" value="ECO:0007669"/>
    <property type="project" value="InterPro"/>
</dbReference>
<dbReference type="GO" id="GO:0003677">
    <property type="term" value="F:DNA binding"/>
    <property type="evidence" value="ECO:0007669"/>
    <property type="project" value="InterPro"/>
</dbReference>
<comment type="caution">
    <text evidence="2">The sequence shown here is derived from an EMBL/GenBank/DDBJ whole genome shotgun (WGS) entry which is preliminary data.</text>
</comment>
<dbReference type="Pfam" id="PF01498">
    <property type="entry name" value="HTH_Tnp_Tc3_2"/>
    <property type="match status" value="1"/>
</dbReference>